<dbReference type="HAMAP" id="MF_00265">
    <property type="entry name" value="VapC_Nob1"/>
    <property type="match status" value="1"/>
</dbReference>
<accession>A0ABN5Z4U0</accession>
<name>A0ABN5Z4U0_9MYCO</name>
<evidence type="ECO:0000256" key="1">
    <source>
        <dbReference type="ARBA" id="ARBA00022649"/>
    </source>
</evidence>
<dbReference type="Pfam" id="PF01850">
    <property type="entry name" value="PIN"/>
    <property type="match status" value="1"/>
</dbReference>
<sequence>MIVLDASVLIAHFEPSDAHHARAGKLLLDNAEHEFWANTITLAEFLVGPTRSGLADTARKGIADLQITAHEISADSWPSLALLRTSTGRKMPDCCVLYTAVELGPDVAKVATFDDALAASAKKLGIGVAR</sequence>
<evidence type="ECO:0000256" key="6">
    <source>
        <dbReference type="HAMAP-Rule" id="MF_00265"/>
    </source>
</evidence>
<comment type="cofactor">
    <cofactor evidence="6">
        <name>Mg(2+)</name>
        <dbReference type="ChEBI" id="CHEBI:18420"/>
    </cofactor>
</comment>
<keyword evidence="1 6" id="KW-1277">Toxin-antitoxin system</keyword>
<dbReference type="Gene3D" id="3.40.50.1010">
    <property type="entry name" value="5'-nuclease"/>
    <property type="match status" value="1"/>
</dbReference>
<keyword evidence="2 6" id="KW-0540">Nuclease</keyword>
<dbReference type="InterPro" id="IPR029060">
    <property type="entry name" value="PIN-like_dom_sf"/>
</dbReference>
<geneLocation type="plasmid" evidence="8 9">
    <name>pJCM15296</name>
</geneLocation>
<evidence type="ECO:0000256" key="3">
    <source>
        <dbReference type="ARBA" id="ARBA00022723"/>
    </source>
</evidence>
<reference evidence="8 9" key="1">
    <citation type="journal article" date="2019" name="Emerg. Microbes Infect.">
        <title>Comprehensive subspecies identification of 175 nontuberculous mycobacteria species based on 7547 genomic profiles.</title>
        <authorList>
            <person name="Matsumoto Y."/>
            <person name="Kinjo T."/>
            <person name="Motooka D."/>
            <person name="Nabeya D."/>
            <person name="Jung N."/>
            <person name="Uechi K."/>
            <person name="Horii T."/>
            <person name="Iida T."/>
            <person name="Fujita J."/>
            <person name="Nakamura S."/>
        </authorList>
    </citation>
    <scope>NUCLEOTIDE SEQUENCE [LARGE SCALE GENOMIC DNA]</scope>
    <source>
        <strain evidence="8 9">JCM 15296</strain>
        <plasmid evidence="8">pJCM15296</plasmid>
    </source>
</reference>
<keyword evidence="6" id="KW-0800">Toxin</keyword>
<dbReference type="SUPFAM" id="SSF88723">
    <property type="entry name" value="PIN domain-like"/>
    <property type="match status" value="1"/>
</dbReference>
<dbReference type="EC" id="3.1.-.-" evidence="6"/>
<dbReference type="EMBL" id="AP022578">
    <property type="protein sequence ID" value="BBX88236.1"/>
    <property type="molecule type" value="Genomic_DNA"/>
</dbReference>
<evidence type="ECO:0000313" key="9">
    <source>
        <dbReference type="Proteomes" id="UP000465609"/>
    </source>
</evidence>
<evidence type="ECO:0000256" key="5">
    <source>
        <dbReference type="ARBA" id="ARBA00022842"/>
    </source>
</evidence>
<keyword evidence="8" id="KW-0614">Plasmid</keyword>
<evidence type="ECO:0000313" key="8">
    <source>
        <dbReference type="EMBL" id="BBX88236.1"/>
    </source>
</evidence>
<dbReference type="Proteomes" id="UP000465609">
    <property type="component" value="Plasmid pJCM15296"/>
</dbReference>
<feature type="binding site" evidence="6">
    <location>
        <position position="5"/>
    </location>
    <ligand>
        <name>Mg(2+)</name>
        <dbReference type="ChEBI" id="CHEBI:18420"/>
    </ligand>
</feature>
<keyword evidence="4 6" id="KW-0378">Hydrolase</keyword>
<comment type="function">
    <text evidence="6">Toxic component of a toxin-antitoxin (TA) system. An RNase.</text>
</comment>
<dbReference type="InterPro" id="IPR002716">
    <property type="entry name" value="PIN_dom"/>
</dbReference>
<evidence type="ECO:0000256" key="2">
    <source>
        <dbReference type="ARBA" id="ARBA00022722"/>
    </source>
</evidence>
<keyword evidence="3 6" id="KW-0479">Metal-binding</keyword>
<evidence type="ECO:0000256" key="4">
    <source>
        <dbReference type="ARBA" id="ARBA00022801"/>
    </source>
</evidence>
<protein>
    <recommendedName>
        <fullName evidence="6">Ribonuclease VapC</fullName>
        <shortName evidence="6">RNase VapC</shortName>
        <ecNumber evidence="6">3.1.-.-</ecNumber>
    </recommendedName>
    <alternativeName>
        <fullName evidence="6">Toxin VapC</fullName>
    </alternativeName>
</protein>
<keyword evidence="5 6" id="KW-0460">Magnesium</keyword>
<feature type="binding site" evidence="6">
    <location>
        <position position="93"/>
    </location>
    <ligand>
        <name>Mg(2+)</name>
        <dbReference type="ChEBI" id="CHEBI:18420"/>
    </ligand>
</feature>
<dbReference type="RefSeq" id="WP_138233392.1">
    <property type="nucleotide sequence ID" value="NZ_AP022578.1"/>
</dbReference>
<organism evidence="8 9">
    <name type="scientific">Mycolicibacterium aubagnense</name>
    <dbReference type="NCBI Taxonomy" id="319707"/>
    <lineage>
        <taxon>Bacteria</taxon>
        <taxon>Bacillati</taxon>
        <taxon>Actinomycetota</taxon>
        <taxon>Actinomycetes</taxon>
        <taxon>Mycobacteriales</taxon>
        <taxon>Mycobacteriaceae</taxon>
        <taxon>Mycolicibacterium</taxon>
    </lineage>
</organism>
<keyword evidence="9" id="KW-1185">Reference proteome</keyword>
<dbReference type="InterPro" id="IPR022907">
    <property type="entry name" value="VapC_family"/>
</dbReference>
<comment type="similarity">
    <text evidence="6">Belongs to the PINc/VapC protein family.</text>
</comment>
<feature type="domain" description="PIN" evidence="7">
    <location>
        <begin position="2"/>
        <end position="120"/>
    </location>
</feature>
<evidence type="ECO:0000259" key="7">
    <source>
        <dbReference type="Pfam" id="PF01850"/>
    </source>
</evidence>
<proteinExistence type="inferred from homology"/>
<dbReference type="CDD" id="cd09854">
    <property type="entry name" value="PIN_VapC-like"/>
    <property type="match status" value="1"/>
</dbReference>
<gene>
    <name evidence="6" type="primary">vapC</name>
    <name evidence="8" type="ORF">MAUB_64370</name>
</gene>